<proteinExistence type="inferred from homology"/>
<dbReference type="InterPro" id="IPR000421">
    <property type="entry name" value="FA58C"/>
</dbReference>
<dbReference type="Proteomes" id="UP000241964">
    <property type="component" value="Unassembled WGS sequence"/>
</dbReference>
<feature type="domain" description="F5/8 type C" evidence="6">
    <location>
        <begin position="388"/>
        <end position="461"/>
    </location>
</feature>
<dbReference type="InterPro" id="IPR000933">
    <property type="entry name" value="Glyco_hydro_29"/>
</dbReference>
<evidence type="ECO:0000259" key="6">
    <source>
        <dbReference type="Pfam" id="PF00754"/>
    </source>
</evidence>
<keyword evidence="5" id="KW-0326">Glycosidase</keyword>
<name>A0A2P8FAR5_9BACT</name>
<dbReference type="SUPFAM" id="SSF49785">
    <property type="entry name" value="Galactose-binding domain-like"/>
    <property type="match status" value="1"/>
</dbReference>
<dbReference type="GO" id="GO:0006004">
    <property type="term" value="P:fucose metabolic process"/>
    <property type="evidence" value="ECO:0007669"/>
    <property type="project" value="TreeGrafter"/>
</dbReference>
<evidence type="ECO:0000256" key="5">
    <source>
        <dbReference type="ARBA" id="ARBA00023295"/>
    </source>
</evidence>
<dbReference type="PROSITE" id="PS51318">
    <property type="entry name" value="TAT"/>
    <property type="match status" value="1"/>
</dbReference>
<dbReference type="Pfam" id="PF00754">
    <property type="entry name" value="F5_F8_type_C"/>
    <property type="match status" value="1"/>
</dbReference>
<evidence type="ECO:0000256" key="3">
    <source>
        <dbReference type="ARBA" id="ARBA00022729"/>
    </source>
</evidence>
<protein>
    <recommendedName>
        <fullName evidence="2">alpha-L-fucosidase</fullName>
        <ecNumber evidence="2">3.2.1.51</ecNumber>
    </recommendedName>
</protein>
<dbReference type="GO" id="GO:0005764">
    <property type="term" value="C:lysosome"/>
    <property type="evidence" value="ECO:0007669"/>
    <property type="project" value="TreeGrafter"/>
</dbReference>
<accession>A0A2P8FAR5</accession>
<dbReference type="RefSeq" id="WP_106599665.1">
    <property type="nucleotide sequence ID" value="NZ_PYAS01000029.1"/>
</dbReference>
<dbReference type="EMBL" id="PYAS01000029">
    <property type="protein sequence ID" value="PSL18799.1"/>
    <property type="molecule type" value="Genomic_DNA"/>
</dbReference>
<dbReference type="Gene3D" id="3.20.20.80">
    <property type="entry name" value="Glycosidases"/>
    <property type="match status" value="1"/>
</dbReference>
<evidence type="ECO:0000313" key="9">
    <source>
        <dbReference type="Proteomes" id="UP000241964"/>
    </source>
</evidence>
<dbReference type="InterPro" id="IPR017853">
    <property type="entry name" value="GH"/>
</dbReference>
<keyword evidence="4" id="KW-0378">Hydrolase</keyword>
<reference evidence="8 9" key="1">
    <citation type="submission" date="2018-03" db="EMBL/GenBank/DDBJ databases">
        <title>Genomic Encyclopedia of Archaeal and Bacterial Type Strains, Phase II (KMG-II): from individual species to whole genera.</title>
        <authorList>
            <person name="Goeker M."/>
        </authorList>
    </citation>
    <scope>NUCLEOTIDE SEQUENCE [LARGE SCALE GENOMIC DNA]</scope>
    <source>
        <strain evidence="8 9">DSM 29057</strain>
    </source>
</reference>
<dbReference type="EC" id="3.2.1.51" evidence="2"/>
<dbReference type="InterPro" id="IPR006311">
    <property type="entry name" value="TAT_signal"/>
</dbReference>
<dbReference type="PANTHER" id="PTHR10030">
    <property type="entry name" value="ALPHA-L-FUCOSIDASE"/>
    <property type="match status" value="1"/>
</dbReference>
<organism evidence="8 9">
    <name type="scientific">Dyadobacter jiangsuensis</name>
    <dbReference type="NCBI Taxonomy" id="1591085"/>
    <lineage>
        <taxon>Bacteria</taxon>
        <taxon>Pseudomonadati</taxon>
        <taxon>Bacteroidota</taxon>
        <taxon>Cytophagia</taxon>
        <taxon>Cytophagales</taxon>
        <taxon>Spirosomataceae</taxon>
        <taxon>Dyadobacter</taxon>
    </lineage>
</organism>
<dbReference type="GO" id="GO:0004560">
    <property type="term" value="F:alpha-L-fucosidase activity"/>
    <property type="evidence" value="ECO:0007669"/>
    <property type="project" value="InterPro"/>
</dbReference>
<evidence type="ECO:0000256" key="4">
    <source>
        <dbReference type="ARBA" id="ARBA00022801"/>
    </source>
</evidence>
<dbReference type="SMART" id="SM00812">
    <property type="entry name" value="Alpha_L_fucos"/>
    <property type="match status" value="1"/>
</dbReference>
<evidence type="ECO:0000313" key="8">
    <source>
        <dbReference type="EMBL" id="PSL18799.1"/>
    </source>
</evidence>
<dbReference type="InterPro" id="IPR057739">
    <property type="entry name" value="Glyco_hydro_29_N"/>
</dbReference>
<dbReference type="InterPro" id="IPR008979">
    <property type="entry name" value="Galactose-bd-like_sf"/>
</dbReference>
<dbReference type="GO" id="GO:0016139">
    <property type="term" value="P:glycoside catabolic process"/>
    <property type="evidence" value="ECO:0007669"/>
    <property type="project" value="TreeGrafter"/>
</dbReference>
<dbReference type="Gene3D" id="2.60.120.260">
    <property type="entry name" value="Galactose-binding domain-like"/>
    <property type="match status" value="1"/>
</dbReference>
<evidence type="ECO:0000256" key="2">
    <source>
        <dbReference type="ARBA" id="ARBA00012662"/>
    </source>
</evidence>
<comment type="caution">
    <text evidence="8">The sequence shown here is derived from an EMBL/GenBank/DDBJ whole genome shotgun (WGS) entry which is preliminary data.</text>
</comment>
<dbReference type="Pfam" id="PF01120">
    <property type="entry name" value="Alpha_L_fucos"/>
    <property type="match status" value="1"/>
</dbReference>
<evidence type="ECO:0000256" key="1">
    <source>
        <dbReference type="ARBA" id="ARBA00007951"/>
    </source>
</evidence>
<dbReference type="AlphaFoldDB" id="A0A2P8FAR5"/>
<dbReference type="SUPFAM" id="SSF51445">
    <property type="entry name" value="(Trans)glycosidases"/>
    <property type="match status" value="1"/>
</dbReference>
<evidence type="ECO:0000259" key="7">
    <source>
        <dbReference type="Pfam" id="PF01120"/>
    </source>
</evidence>
<sequence>MKSDRRKFIKNIALQTAGVTTGLHLSSFAGAPRYARVASETGTQPRPTKGQQVWQEAEIGLIYHFDLSVAAADFTHHNNLYEGKFDPVRYNPAKLDTDQWMEAAKAAGAKYAVFTATHFNGFLQWQSDAYPYGLKQSPWRNGKGDVLGDFVKSCHKAGILPGVYISTHRNGYWDLWDYYVDHGKGRGSDKQRAFNRAAEKMVEEICSRYGPLVQIWFDAGTKLPDEGGPDVLPIFNRYQPDSVFYNSSKRSDHRWIGNEQGYAGYPCWSTMPDNPVLSHNSPVWRPLLSTGEKNGAIWSPGMVDVPLRGEGNVHNWFWAPDQDNAAFSKDKLVDMYYQSVGRNCNLVIGEVITPEGLVPESDIRRLKAFGDEIRRRFEKPVGRTKGSGPELTLDFGGNKKINHVVIQEDISQGERIRKYNLEALCDGQWRPVAAGESVGQKRIEQFGDVICRAIRVDVTDQTARVVFRNLAAYHA</sequence>
<feature type="domain" description="Glycoside hydrolase family 29 N-terminal" evidence="7">
    <location>
        <begin position="89"/>
        <end position="224"/>
    </location>
</feature>
<keyword evidence="9" id="KW-1185">Reference proteome</keyword>
<dbReference type="PANTHER" id="PTHR10030:SF37">
    <property type="entry name" value="ALPHA-L-FUCOSIDASE-RELATED"/>
    <property type="match status" value="1"/>
</dbReference>
<comment type="similarity">
    <text evidence="1">Belongs to the glycosyl hydrolase 29 family.</text>
</comment>
<gene>
    <name evidence="8" type="ORF">CLV60_12928</name>
</gene>
<dbReference type="OrthoDB" id="1095333at2"/>
<keyword evidence="3" id="KW-0732">Signal</keyword>